<evidence type="ECO:0000313" key="2">
    <source>
        <dbReference type="Proteomes" id="UP000245626"/>
    </source>
</evidence>
<evidence type="ECO:0000313" key="1">
    <source>
        <dbReference type="EMBL" id="PWN51842.1"/>
    </source>
</evidence>
<dbReference type="Proteomes" id="UP000245626">
    <property type="component" value="Unassembled WGS sequence"/>
</dbReference>
<organism evidence="1 2">
    <name type="scientific">Violaceomyces palustris</name>
    <dbReference type="NCBI Taxonomy" id="1673888"/>
    <lineage>
        <taxon>Eukaryota</taxon>
        <taxon>Fungi</taxon>
        <taxon>Dikarya</taxon>
        <taxon>Basidiomycota</taxon>
        <taxon>Ustilaginomycotina</taxon>
        <taxon>Ustilaginomycetes</taxon>
        <taxon>Violaceomycetales</taxon>
        <taxon>Violaceomycetaceae</taxon>
        <taxon>Violaceomyces</taxon>
    </lineage>
</organism>
<name>A0ACD0P1B4_9BASI</name>
<feature type="non-terminal residue" evidence="1">
    <location>
        <position position="1"/>
    </location>
</feature>
<protein>
    <submittedName>
        <fullName evidence="1">Uncharacterized protein</fullName>
    </submittedName>
</protein>
<gene>
    <name evidence="1" type="ORF">IE53DRAFT_307847</name>
</gene>
<feature type="non-terminal residue" evidence="1">
    <location>
        <position position="52"/>
    </location>
</feature>
<proteinExistence type="predicted"/>
<keyword evidence="2" id="KW-1185">Reference proteome</keyword>
<dbReference type="EMBL" id="KZ819813">
    <property type="protein sequence ID" value="PWN51842.1"/>
    <property type="molecule type" value="Genomic_DNA"/>
</dbReference>
<reference evidence="1 2" key="1">
    <citation type="journal article" date="2018" name="Mol. Biol. Evol.">
        <title>Broad Genomic Sampling Reveals a Smut Pathogenic Ancestry of the Fungal Clade Ustilaginomycotina.</title>
        <authorList>
            <person name="Kijpornyongpan T."/>
            <person name="Mondo S.J."/>
            <person name="Barry K."/>
            <person name="Sandor L."/>
            <person name="Lee J."/>
            <person name="Lipzen A."/>
            <person name="Pangilinan J."/>
            <person name="LaButti K."/>
            <person name="Hainaut M."/>
            <person name="Henrissat B."/>
            <person name="Grigoriev I.V."/>
            <person name="Spatafora J.W."/>
            <person name="Aime M.C."/>
        </authorList>
    </citation>
    <scope>NUCLEOTIDE SEQUENCE [LARGE SCALE GENOMIC DNA]</scope>
    <source>
        <strain evidence="1 2">SA 807</strain>
    </source>
</reference>
<sequence>GRTGRFGRKGVSINFVHDQQSWTYMDQIEKALKCQITRVGTEEVEEMEKTIK</sequence>
<accession>A0ACD0P1B4</accession>